<sequence length="272" mass="30863">MSPTRILRNDRCIDDSSQMDSTVLVANADETLQQNVSTGEIKSDIDQWSQSKKERMAVTPRRISSSLDQLKLNGQKGDQLFRESIKSCGATDEAIKNTITQFQQSWRRYRQTLGLISSFLASQLITSTQLKNLQFPHFTILNLIGWLRNRKSSHATILRCKRAISILLIANGHPENKIYNKITANAVKIDRRKTAKPVKENMTYNIDIVLNHIQQQFTHVDQLTEIEIESITLTVIMASTARRLAEIVRATLDLDSIKTDTINLNTEVLKVG</sequence>
<feature type="non-terminal residue" evidence="1">
    <location>
        <position position="272"/>
    </location>
</feature>
<accession>A0A5J4VPL0</accession>
<dbReference type="Proteomes" id="UP000324800">
    <property type="component" value="Unassembled WGS sequence"/>
</dbReference>
<evidence type="ECO:0000313" key="2">
    <source>
        <dbReference type="Proteomes" id="UP000324800"/>
    </source>
</evidence>
<reference evidence="1 2" key="1">
    <citation type="submission" date="2019-03" db="EMBL/GenBank/DDBJ databases">
        <title>Single cell metagenomics reveals metabolic interactions within the superorganism composed of flagellate Streblomastix strix and complex community of Bacteroidetes bacteria on its surface.</title>
        <authorList>
            <person name="Treitli S.C."/>
            <person name="Kolisko M."/>
            <person name="Husnik F."/>
            <person name="Keeling P."/>
            <person name="Hampl V."/>
        </authorList>
    </citation>
    <scope>NUCLEOTIDE SEQUENCE [LARGE SCALE GENOMIC DNA]</scope>
    <source>
        <strain evidence="1">ST1C</strain>
    </source>
</reference>
<dbReference type="AlphaFoldDB" id="A0A5J4VPL0"/>
<gene>
    <name evidence="1" type="ORF">EZS28_019887</name>
</gene>
<comment type="caution">
    <text evidence="1">The sequence shown here is derived from an EMBL/GenBank/DDBJ whole genome shotgun (WGS) entry which is preliminary data.</text>
</comment>
<proteinExistence type="predicted"/>
<evidence type="ECO:0000313" key="1">
    <source>
        <dbReference type="EMBL" id="KAA6384587.1"/>
    </source>
</evidence>
<evidence type="ECO:0008006" key="3">
    <source>
        <dbReference type="Google" id="ProtNLM"/>
    </source>
</evidence>
<protein>
    <recommendedName>
        <fullName evidence="3">Tyr recombinase domain-containing protein</fullName>
    </recommendedName>
</protein>
<organism evidence="1 2">
    <name type="scientific">Streblomastix strix</name>
    <dbReference type="NCBI Taxonomy" id="222440"/>
    <lineage>
        <taxon>Eukaryota</taxon>
        <taxon>Metamonada</taxon>
        <taxon>Preaxostyla</taxon>
        <taxon>Oxymonadida</taxon>
        <taxon>Streblomastigidae</taxon>
        <taxon>Streblomastix</taxon>
    </lineage>
</organism>
<dbReference type="EMBL" id="SNRW01005686">
    <property type="protein sequence ID" value="KAA6384587.1"/>
    <property type="molecule type" value="Genomic_DNA"/>
</dbReference>
<name>A0A5J4VPL0_9EUKA</name>